<reference evidence="4" key="1">
    <citation type="submission" date="2016-06" db="UniProtKB">
        <authorList>
            <consortium name="WormBaseParasite"/>
        </authorList>
    </citation>
    <scope>IDENTIFICATION</scope>
</reference>
<feature type="compositionally biased region" description="Low complexity" evidence="1">
    <location>
        <begin position="23"/>
        <end position="37"/>
    </location>
</feature>
<reference evidence="2 3" key="2">
    <citation type="submission" date="2018-11" db="EMBL/GenBank/DDBJ databases">
        <authorList>
            <consortium name="Pathogen Informatics"/>
        </authorList>
    </citation>
    <scope>NUCLEOTIDE SEQUENCE [LARGE SCALE GENOMIC DNA]</scope>
    <source>
        <strain evidence="2 3">NST_G2</strain>
    </source>
</reference>
<protein>
    <submittedName>
        <fullName evidence="2 4">Uncharacterized protein</fullName>
    </submittedName>
</protein>
<dbReference type="Proteomes" id="UP000275846">
    <property type="component" value="Unassembled WGS sequence"/>
</dbReference>
<accession>A0A183THX5</accession>
<dbReference type="EMBL" id="UYSU01040637">
    <property type="protein sequence ID" value="VDM02459.1"/>
    <property type="molecule type" value="Genomic_DNA"/>
</dbReference>
<evidence type="ECO:0000313" key="2">
    <source>
        <dbReference type="EMBL" id="VDM02459.1"/>
    </source>
</evidence>
<feature type="compositionally biased region" description="Basic and acidic residues" evidence="1">
    <location>
        <begin position="8"/>
        <end position="21"/>
    </location>
</feature>
<dbReference type="AlphaFoldDB" id="A0A183THX5"/>
<organism evidence="4">
    <name type="scientific">Schistocephalus solidus</name>
    <name type="common">Tapeworm</name>
    <dbReference type="NCBI Taxonomy" id="70667"/>
    <lineage>
        <taxon>Eukaryota</taxon>
        <taxon>Metazoa</taxon>
        <taxon>Spiralia</taxon>
        <taxon>Lophotrochozoa</taxon>
        <taxon>Platyhelminthes</taxon>
        <taxon>Cestoda</taxon>
        <taxon>Eucestoda</taxon>
        <taxon>Diphyllobothriidea</taxon>
        <taxon>Diphyllobothriidae</taxon>
        <taxon>Schistocephalus</taxon>
    </lineage>
</organism>
<evidence type="ECO:0000256" key="1">
    <source>
        <dbReference type="SAM" id="MobiDB-lite"/>
    </source>
</evidence>
<evidence type="ECO:0000313" key="3">
    <source>
        <dbReference type="Proteomes" id="UP000275846"/>
    </source>
</evidence>
<sequence length="122" mass="13501">MSESSEDTVSKDTLVKKDTELYPRPSSPASSPSPNRPDATMVVATTGPYSPPVIPHNHLPNLDQPSQPRVSQADPLLAPEPYDAGHNICDWFVELSFFLVDLAPADHTRYMLRFLTPHYSPS</sequence>
<evidence type="ECO:0000313" key="4">
    <source>
        <dbReference type="WBParaSite" id="SSLN_0001668101-mRNA-1"/>
    </source>
</evidence>
<dbReference type="WBParaSite" id="SSLN_0001668101-mRNA-1">
    <property type="protein sequence ID" value="SSLN_0001668101-mRNA-1"/>
    <property type="gene ID" value="SSLN_0001668101"/>
</dbReference>
<feature type="region of interest" description="Disordered" evidence="1">
    <location>
        <begin position="1"/>
        <end position="78"/>
    </location>
</feature>
<keyword evidence="3" id="KW-1185">Reference proteome</keyword>
<name>A0A183THX5_SCHSO</name>
<proteinExistence type="predicted"/>
<gene>
    <name evidence="2" type="ORF">SSLN_LOCUS16073</name>
</gene>